<reference evidence="2" key="1">
    <citation type="submission" date="2021-02" db="EMBL/GenBank/DDBJ databases">
        <authorList>
            <person name="Nowell W R."/>
        </authorList>
    </citation>
    <scope>NUCLEOTIDE SEQUENCE</scope>
</reference>
<accession>A0A816ER17</accession>
<gene>
    <name evidence="1" type="ORF">BJG266_LOCUS44728</name>
    <name evidence="2" type="ORF">QVE165_LOCUS61703</name>
</gene>
<evidence type="ECO:0000313" key="2">
    <source>
        <dbReference type="EMBL" id="CAF1652692.1"/>
    </source>
</evidence>
<dbReference type="AlphaFoldDB" id="A0A816ER17"/>
<dbReference type="Proteomes" id="UP000663832">
    <property type="component" value="Unassembled WGS sequence"/>
</dbReference>
<evidence type="ECO:0000313" key="3">
    <source>
        <dbReference type="Proteomes" id="UP000663832"/>
    </source>
</evidence>
<dbReference type="EMBL" id="CAJNOM010004115">
    <property type="protein sequence ID" value="CAF1652692.1"/>
    <property type="molecule type" value="Genomic_DNA"/>
</dbReference>
<evidence type="ECO:0000313" key="1">
    <source>
        <dbReference type="EMBL" id="CAF1528320.1"/>
    </source>
</evidence>
<sequence length="139" mass="14955">MLNYQFLCRDIRNGVTCYGVDMAGFTPAPNTCSPSSNVCGASSDTSGGYHLTFYQYFAGNSTAGKGGGGYYCPGGSMHYANCNASCNYESTYLAQCLACCNACCTTPAVRSRAIMDDGFLGVHRRTFDARDDSEDDDRR</sequence>
<organism evidence="2 3">
    <name type="scientific">Adineta steineri</name>
    <dbReference type="NCBI Taxonomy" id="433720"/>
    <lineage>
        <taxon>Eukaryota</taxon>
        <taxon>Metazoa</taxon>
        <taxon>Spiralia</taxon>
        <taxon>Gnathifera</taxon>
        <taxon>Rotifera</taxon>
        <taxon>Eurotatoria</taxon>
        <taxon>Bdelloidea</taxon>
        <taxon>Adinetida</taxon>
        <taxon>Adinetidae</taxon>
        <taxon>Adineta</taxon>
    </lineage>
</organism>
<comment type="caution">
    <text evidence="2">The sequence shown here is derived from an EMBL/GenBank/DDBJ whole genome shotgun (WGS) entry which is preliminary data.</text>
</comment>
<dbReference type="EMBL" id="CAJNOI010003748">
    <property type="protein sequence ID" value="CAF1528320.1"/>
    <property type="molecule type" value="Genomic_DNA"/>
</dbReference>
<keyword evidence="3" id="KW-1185">Reference proteome</keyword>
<dbReference type="Proteomes" id="UP000663877">
    <property type="component" value="Unassembled WGS sequence"/>
</dbReference>
<proteinExistence type="predicted"/>
<protein>
    <submittedName>
        <fullName evidence="2">Uncharacterized protein</fullName>
    </submittedName>
</protein>
<name>A0A816ER17_9BILA</name>